<dbReference type="Proteomes" id="UP000255467">
    <property type="component" value="Unassembled WGS sequence"/>
</dbReference>
<dbReference type="EMBL" id="UGRY01000006">
    <property type="protein sequence ID" value="SUD49035.1"/>
    <property type="molecule type" value="Genomic_DNA"/>
</dbReference>
<dbReference type="SMART" id="SM00862">
    <property type="entry name" value="Trans_reg_C"/>
    <property type="match status" value="1"/>
</dbReference>
<feature type="region of interest" description="Disordered" evidence="6">
    <location>
        <begin position="251"/>
        <end position="344"/>
    </location>
</feature>
<dbReference type="InterPro" id="IPR001867">
    <property type="entry name" value="OmpR/PhoB-type_DNA-bd"/>
</dbReference>
<dbReference type="PANTHER" id="PTHR35807:SF1">
    <property type="entry name" value="TRANSCRIPTIONAL REGULATOR REDD"/>
    <property type="match status" value="1"/>
</dbReference>
<keyword evidence="4" id="KW-0804">Transcription</keyword>
<feature type="compositionally biased region" description="Gly residues" evidence="6">
    <location>
        <begin position="303"/>
        <end position="317"/>
    </location>
</feature>
<dbReference type="FunFam" id="1.25.40.10:FF:000222">
    <property type="entry name" value="SARP family transcriptional regulator"/>
    <property type="match status" value="1"/>
</dbReference>
<evidence type="ECO:0000256" key="6">
    <source>
        <dbReference type="SAM" id="MobiDB-lite"/>
    </source>
</evidence>
<dbReference type="STRING" id="1406858.GCA_000710895_00974"/>
<dbReference type="InterPro" id="IPR051677">
    <property type="entry name" value="AfsR-DnrI-RedD_regulator"/>
</dbReference>
<evidence type="ECO:0000256" key="3">
    <source>
        <dbReference type="ARBA" id="ARBA00023125"/>
    </source>
</evidence>
<dbReference type="GO" id="GO:0000160">
    <property type="term" value="P:phosphorelay signal transduction system"/>
    <property type="evidence" value="ECO:0007669"/>
    <property type="project" value="InterPro"/>
</dbReference>
<dbReference type="GO" id="GO:0003677">
    <property type="term" value="F:DNA binding"/>
    <property type="evidence" value="ECO:0007669"/>
    <property type="project" value="UniProtKB-UniRule"/>
</dbReference>
<keyword evidence="9" id="KW-1185">Reference proteome</keyword>
<feature type="compositionally biased region" description="Low complexity" evidence="6">
    <location>
        <begin position="281"/>
        <end position="302"/>
    </location>
</feature>
<dbReference type="SMART" id="SM01043">
    <property type="entry name" value="BTAD"/>
    <property type="match status" value="1"/>
</dbReference>
<evidence type="ECO:0000256" key="1">
    <source>
        <dbReference type="ARBA" id="ARBA00005820"/>
    </source>
</evidence>
<evidence type="ECO:0000256" key="2">
    <source>
        <dbReference type="ARBA" id="ARBA00023015"/>
    </source>
</evidence>
<dbReference type="Gene3D" id="3.40.50.300">
    <property type="entry name" value="P-loop containing nucleotide triphosphate hydrolases"/>
    <property type="match status" value="1"/>
</dbReference>
<dbReference type="Gene3D" id="1.10.10.10">
    <property type="entry name" value="Winged helix-like DNA-binding domain superfamily/Winged helix DNA-binding domain"/>
    <property type="match status" value="1"/>
</dbReference>
<sequence length="1244" mass="129968">MALTFGVLGPLWAEDERGRLPLKGPRHRAVLARLLVARGRVVSVARLIDDLWDDPPEQAVGAIQTFVAALRRALEPDRPPRRPARVLVTEPPGYALRIDPAQVDAGRFELAVRAGGDLLDAGDATGAATTIDAALALWRGPAYAEFAEFPWARAEINRLDDLRLLAVEQRARAHIDSGDPTATVAALEAHLHEHPLRERAWWLLALALYRGGRQADALTALRTVRERLRDELGVDPGPDLRDLEAAMLAQDPSLESRHPQDGSAAASRRSGRPERAPNTMAAHAAARGMAAVAEGGTSPESAAGGGTSLGSAAGGEGSPESADRVDATAASGSDVPARMSSAGSASGIGEAATAAGTPVAHHFSKRFFLGRAAELERLERTAAAAIARGSSELVLISGMEGVGKTALAEAFSATLAARGWTTAWGPSPAGRGVPPNWAWRRIVTELAAAGGSPVGGADAMAGSNAVGEVGEAGRANVADGADAVGDADAVGEADAAGEVGRANVAGAADVAGGADVAGRGNVVGGADVVGRTKVAGAADVVGGADMVGGVVAADPAVARFAVRERTLELVRAVARRAPVVLVFDDLHQAGEETLELVSALVTERVGGTVLVIGGYRDTEVGDALRDGLARWARVEPERIPLDGLSESETGALVRAVAGEAVDGWLARRIHRRGNGNPFFTRELARLAADAGEVALREIPAGVRDVVRQRLSRLPETERAVLRRAAVLGVSVDQQAVTALVGDDAAVLDALDAGLRDGFLVETPDGEVSFARAVVRDVLYDEIGAPRRAAWHADAGEYLERRGTSEPAELADHFVRAGGRVGGARTARYALAAACAAERAFAPHEAARWFAAAATACDRDGDTRGSLEATLGLGRATALTGDLAESRRLRAQAVRAADRFDDPELTARVITAFDVPALWTDTDDPELARQVVTIAERILPRLPDSGAGASVDRSDIAALRARLLTTIALELRAADSARGRAAAAEAERIARRLDDPALLAFALNGRFMQSFHRVGLAPERARIADELITVSQAHELVSFEVLGHLIAVQSFSATADFAAADAHAVAADALGEKYGLRLVAFFTRWYATLRDALTLPPADAEAAYRATAAAHPGAAMPGLRHGLLPLALLCVRLRHDLPLDTDPRQDFGPHEPWVRPLLLLGQHRADAARSALHVAPTPPPDLLLELRLCLLARAARDLGEHTLLATLRDRLAPAAGELAGAGTGLLALGPVANFLDDPEVGGDRP</sequence>
<evidence type="ECO:0000256" key="5">
    <source>
        <dbReference type="PROSITE-ProRule" id="PRU01091"/>
    </source>
</evidence>
<dbReference type="PROSITE" id="PS51755">
    <property type="entry name" value="OMPR_PHOB"/>
    <property type="match status" value="1"/>
</dbReference>
<dbReference type="CDD" id="cd15831">
    <property type="entry name" value="BTAD"/>
    <property type="match status" value="1"/>
</dbReference>
<dbReference type="SUPFAM" id="SSF48452">
    <property type="entry name" value="TPR-like"/>
    <property type="match status" value="1"/>
</dbReference>
<dbReference type="SUPFAM" id="SSF46894">
    <property type="entry name" value="C-terminal effector domain of the bipartite response regulators"/>
    <property type="match status" value="1"/>
</dbReference>
<comment type="similarity">
    <text evidence="1">Belongs to the AfsR/DnrI/RedD regulatory family.</text>
</comment>
<dbReference type="SUPFAM" id="SSF52540">
    <property type="entry name" value="P-loop containing nucleoside triphosphate hydrolases"/>
    <property type="match status" value="1"/>
</dbReference>
<organism evidence="8 9">
    <name type="scientific">Nocardia otitidiscaviarum</name>
    <dbReference type="NCBI Taxonomy" id="1823"/>
    <lineage>
        <taxon>Bacteria</taxon>
        <taxon>Bacillati</taxon>
        <taxon>Actinomycetota</taxon>
        <taxon>Actinomycetes</taxon>
        <taxon>Mycobacteriales</taxon>
        <taxon>Nocardiaceae</taxon>
        <taxon>Nocardia</taxon>
    </lineage>
</organism>
<gene>
    <name evidence="8" type="primary">embR_8</name>
    <name evidence="8" type="ORF">NCTC1934_06385</name>
</gene>
<dbReference type="GO" id="GO:0006355">
    <property type="term" value="P:regulation of DNA-templated transcription"/>
    <property type="evidence" value="ECO:0007669"/>
    <property type="project" value="InterPro"/>
</dbReference>
<evidence type="ECO:0000256" key="4">
    <source>
        <dbReference type="ARBA" id="ARBA00023163"/>
    </source>
</evidence>
<feature type="domain" description="OmpR/PhoB-type" evidence="7">
    <location>
        <begin position="1"/>
        <end position="98"/>
    </location>
</feature>
<reference evidence="8 9" key="1">
    <citation type="submission" date="2018-06" db="EMBL/GenBank/DDBJ databases">
        <authorList>
            <consortium name="Pathogen Informatics"/>
            <person name="Doyle S."/>
        </authorList>
    </citation>
    <scope>NUCLEOTIDE SEQUENCE [LARGE SCALE GENOMIC DNA]</scope>
    <source>
        <strain evidence="8 9">NCTC1934</strain>
    </source>
</reference>
<dbReference type="Pfam" id="PF03704">
    <property type="entry name" value="BTAD"/>
    <property type="match status" value="1"/>
</dbReference>
<dbReference type="Pfam" id="PF00486">
    <property type="entry name" value="Trans_reg_C"/>
    <property type="match status" value="1"/>
</dbReference>
<dbReference type="Gene3D" id="1.25.40.10">
    <property type="entry name" value="Tetratricopeptide repeat domain"/>
    <property type="match status" value="1"/>
</dbReference>
<accession>A0A379JKK6</accession>
<evidence type="ECO:0000259" key="7">
    <source>
        <dbReference type="PROSITE" id="PS51755"/>
    </source>
</evidence>
<name>A0A379JKK6_9NOCA</name>
<dbReference type="InterPro" id="IPR027417">
    <property type="entry name" value="P-loop_NTPase"/>
</dbReference>
<dbReference type="RefSeq" id="WP_172544865.1">
    <property type="nucleotide sequence ID" value="NZ_UGRY01000006.1"/>
</dbReference>
<dbReference type="InterPro" id="IPR036388">
    <property type="entry name" value="WH-like_DNA-bd_sf"/>
</dbReference>
<dbReference type="Pfam" id="PF13191">
    <property type="entry name" value="AAA_16"/>
    <property type="match status" value="1"/>
</dbReference>
<proteinExistence type="inferred from homology"/>
<evidence type="ECO:0000313" key="9">
    <source>
        <dbReference type="Proteomes" id="UP000255467"/>
    </source>
</evidence>
<dbReference type="InterPro" id="IPR011990">
    <property type="entry name" value="TPR-like_helical_dom_sf"/>
</dbReference>
<dbReference type="PANTHER" id="PTHR35807">
    <property type="entry name" value="TRANSCRIPTIONAL REGULATOR REDD-RELATED"/>
    <property type="match status" value="1"/>
</dbReference>
<protein>
    <submittedName>
        <fullName evidence="8">Probable regulatory protein embR</fullName>
    </submittedName>
</protein>
<dbReference type="InterPro" id="IPR016032">
    <property type="entry name" value="Sig_transdc_resp-reg_C-effctor"/>
</dbReference>
<keyword evidence="2" id="KW-0805">Transcription regulation</keyword>
<keyword evidence="3 5" id="KW-0238">DNA-binding</keyword>
<dbReference type="InterPro" id="IPR005158">
    <property type="entry name" value="BTAD"/>
</dbReference>
<feature type="DNA-binding region" description="OmpR/PhoB-type" evidence="5">
    <location>
        <begin position="1"/>
        <end position="98"/>
    </location>
</feature>
<evidence type="ECO:0000313" key="8">
    <source>
        <dbReference type="EMBL" id="SUD49035.1"/>
    </source>
</evidence>
<dbReference type="InterPro" id="IPR041664">
    <property type="entry name" value="AAA_16"/>
</dbReference>
<dbReference type="AlphaFoldDB" id="A0A379JKK6"/>